<dbReference type="PANTHER" id="PTHR10000:SF53">
    <property type="entry name" value="5-AMINO-6-(5-PHOSPHO-D-RIBITYLAMINO)URACIL PHOSPHATASE YBJI-RELATED"/>
    <property type="match status" value="1"/>
</dbReference>
<dbReference type="OrthoDB" id="9814970at2"/>
<dbReference type="NCBIfam" id="TIGR01484">
    <property type="entry name" value="HAD-SF-IIB"/>
    <property type="match status" value="1"/>
</dbReference>
<dbReference type="RefSeq" id="WP_044010290.1">
    <property type="nucleotide sequence ID" value="NZ_AWTT01000009.1"/>
</dbReference>
<dbReference type="SFLD" id="SFLDS00003">
    <property type="entry name" value="Haloacid_Dehalogenase"/>
    <property type="match status" value="1"/>
</dbReference>
<name>A0A0D0Y6D6_9LACO</name>
<accession>A0A0D0Y6D6</accession>
<dbReference type="Pfam" id="PF08282">
    <property type="entry name" value="Hydrolase_3"/>
    <property type="match status" value="1"/>
</dbReference>
<sequence>MKIKMVVVDMDGTFLNDQNTYNQQRFMELFEQLKRQQIKFVVASGSQFQRLQGQFASVKDNLDFISQNGALVHHGHELIAAEAINERDLQQALQLIAREFTQNYMMQTTISGVKKTYVDRQTPMEVLQIIKRYYYAVELVDDFFAVTAAAVHDQITKIGVTFADPNNYQTLVNQLRTKLPATLASQNSGFNTELIGNAGVDKVTGINRLQERYGIASDQIMTFGDNENDLKMLQMTPYGFAMQNATAQFKQQVNNVTQADNNHDGVLATIQQMIE</sequence>
<organism evidence="1 2">
    <name type="scientific">Paucilactobacillus wasatchensis</name>
    <dbReference type="NCBI Taxonomy" id="1335616"/>
    <lineage>
        <taxon>Bacteria</taxon>
        <taxon>Bacillati</taxon>
        <taxon>Bacillota</taxon>
        <taxon>Bacilli</taxon>
        <taxon>Lactobacillales</taxon>
        <taxon>Lactobacillaceae</taxon>
        <taxon>Paucilactobacillus</taxon>
    </lineage>
</organism>
<dbReference type="InterPro" id="IPR036412">
    <property type="entry name" value="HAD-like_sf"/>
</dbReference>
<dbReference type="Gene3D" id="3.40.50.1000">
    <property type="entry name" value="HAD superfamily/HAD-like"/>
    <property type="match status" value="1"/>
</dbReference>
<keyword evidence="1" id="KW-0378">Hydrolase</keyword>
<proteinExistence type="predicted"/>
<protein>
    <submittedName>
        <fullName evidence="1">Haloacid dehalogenase domain protein hydrolase, type 3</fullName>
    </submittedName>
</protein>
<reference evidence="1 2" key="1">
    <citation type="submission" date="2013-08" db="EMBL/GenBank/DDBJ databases">
        <title>Lactobacillus wasatchii sp. WDC04, a late gas producing bacteria isolated from aged chedder cheese.</title>
        <authorList>
            <person name="Oberg C.J."/>
            <person name="Culumber M."/>
            <person name="McMahon D.J."/>
            <person name="Broadbent J.R."/>
            <person name="Oberg T.S."/>
            <person name="Ortaki F."/>
        </authorList>
    </citation>
    <scope>NUCLEOTIDE SEQUENCE [LARGE SCALE GENOMIC DNA]</scope>
    <source>
        <strain evidence="1 2">WDC04</strain>
    </source>
</reference>
<gene>
    <name evidence="1" type="ORF">WDC_0579</name>
</gene>
<dbReference type="SUPFAM" id="SSF56784">
    <property type="entry name" value="HAD-like"/>
    <property type="match status" value="1"/>
</dbReference>
<evidence type="ECO:0000313" key="1">
    <source>
        <dbReference type="EMBL" id="KIS03838.1"/>
    </source>
</evidence>
<dbReference type="PANTHER" id="PTHR10000">
    <property type="entry name" value="PHOSPHOSERINE PHOSPHATASE"/>
    <property type="match status" value="1"/>
</dbReference>
<dbReference type="EMBL" id="AWTT01000009">
    <property type="protein sequence ID" value="KIS03838.1"/>
    <property type="molecule type" value="Genomic_DNA"/>
</dbReference>
<dbReference type="InterPro" id="IPR006379">
    <property type="entry name" value="HAD-SF_hydro_IIB"/>
</dbReference>
<dbReference type="GO" id="GO:0000287">
    <property type="term" value="F:magnesium ion binding"/>
    <property type="evidence" value="ECO:0007669"/>
    <property type="project" value="TreeGrafter"/>
</dbReference>
<evidence type="ECO:0000313" key="2">
    <source>
        <dbReference type="Proteomes" id="UP000032279"/>
    </source>
</evidence>
<dbReference type="InterPro" id="IPR000150">
    <property type="entry name" value="Cof"/>
</dbReference>
<dbReference type="Gene3D" id="3.30.1240.10">
    <property type="match status" value="1"/>
</dbReference>
<dbReference type="PATRIC" id="fig|1335616.4.peg.580"/>
<dbReference type="InterPro" id="IPR023214">
    <property type="entry name" value="HAD_sf"/>
</dbReference>
<dbReference type="Proteomes" id="UP000032279">
    <property type="component" value="Unassembled WGS sequence"/>
</dbReference>
<keyword evidence="2" id="KW-1185">Reference proteome</keyword>
<dbReference type="GO" id="GO:0005829">
    <property type="term" value="C:cytosol"/>
    <property type="evidence" value="ECO:0007669"/>
    <property type="project" value="TreeGrafter"/>
</dbReference>
<dbReference type="AlphaFoldDB" id="A0A0D0Y6D6"/>
<dbReference type="NCBIfam" id="TIGR00099">
    <property type="entry name" value="Cof-subfamily"/>
    <property type="match status" value="1"/>
</dbReference>
<dbReference type="STRING" id="1335616.WDC_0579"/>
<dbReference type="GO" id="GO:0016791">
    <property type="term" value="F:phosphatase activity"/>
    <property type="evidence" value="ECO:0007669"/>
    <property type="project" value="UniProtKB-ARBA"/>
</dbReference>
<dbReference type="SFLD" id="SFLDG01140">
    <property type="entry name" value="C2.B:_Phosphomannomutase_and_P"/>
    <property type="match status" value="1"/>
</dbReference>
<comment type="caution">
    <text evidence="1">The sequence shown here is derived from an EMBL/GenBank/DDBJ whole genome shotgun (WGS) entry which is preliminary data.</text>
</comment>